<dbReference type="Proteomes" id="UP001234178">
    <property type="component" value="Unassembled WGS sequence"/>
</dbReference>
<protein>
    <submittedName>
        <fullName evidence="1">Uncharacterized protein</fullName>
    </submittedName>
</protein>
<keyword evidence="2" id="KW-1185">Reference proteome</keyword>
<gene>
    <name evidence="1" type="ORF">OUZ56_004590</name>
</gene>
<dbReference type="EMBL" id="JAOYFB010000001">
    <property type="protein sequence ID" value="KAK4002788.1"/>
    <property type="molecule type" value="Genomic_DNA"/>
</dbReference>
<sequence length="128" mass="13319">MFECGGDLVAAADVAVAAAVLAADRVDRLLHETECARALRAVAYNASEMNTVESSSAEALFGISGSGTLNTPISHRTQGPPLATSSPSYGRTAATSTSTTAYLSFLLLTHLLHLCPIDRGSLAYQFAD</sequence>
<proteinExistence type="predicted"/>
<evidence type="ECO:0000313" key="1">
    <source>
        <dbReference type="EMBL" id="KAK4002788.1"/>
    </source>
</evidence>
<accession>A0ABQ9YQ85</accession>
<name>A0ABQ9YQ85_9CRUS</name>
<reference evidence="1 2" key="1">
    <citation type="journal article" date="2023" name="Nucleic Acids Res.">
        <title>The hologenome of Daphnia magna reveals possible DNA methylation and microbiome-mediated evolution of the host genome.</title>
        <authorList>
            <person name="Chaturvedi A."/>
            <person name="Li X."/>
            <person name="Dhandapani V."/>
            <person name="Marshall H."/>
            <person name="Kissane S."/>
            <person name="Cuenca-Cambronero M."/>
            <person name="Asole G."/>
            <person name="Calvet F."/>
            <person name="Ruiz-Romero M."/>
            <person name="Marangio P."/>
            <person name="Guigo R."/>
            <person name="Rago D."/>
            <person name="Mirbahai L."/>
            <person name="Eastwood N."/>
            <person name="Colbourne J.K."/>
            <person name="Zhou J."/>
            <person name="Mallon E."/>
            <person name="Orsini L."/>
        </authorList>
    </citation>
    <scope>NUCLEOTIDE SEQUENCE [LARGE SCALE GENOMIC DNA]</scope>
    <source>
        <strain evidence="1">LRV0_1</strain>
    </source>
</reference>
<comment type="caution">
    <text evidence="1">The sequence shown here is derived from an EMBL/GenBank/DDBJ whole genome shotgun (WGS) entry which is preliminary data.</text>
</comment>
<organism evidence="1 2">
    <name type="scientific">Daphnia magna</name>
    <dbReference type="NCBI Taxonomy" id="35525"/>
    <lineage>
        <taxon>Eukaryota</taxon>
        <taxon>Metazoa</taxon>
        <taxon>Ecdysozoa</taxon>
        <taxon>Arthropoda</taxon>
        <taxon>Crustacea</taxon>
        <taxon>Branchiopoda</taxon>
        <taxon>Diplostraca</taxon>
        <taxon>Cladocera</taxon>
        <taxon>Anomopoda</taxon>
        <taxon>Daphniidae</taxon>
        <taxon>Daphnia</taxon>
    </lineage>
</organism>
<evidence type="ECO:0000313" key="2">
    <source>
        <dbReference type="Proteomes" id="UP001234178"/>
    </source>
</evidence>